<dbReference type="Pfam" id="PF03739">
    <property type="entry name" value="LptF_LptG"/>
    <property type="match status" value="1"/>
</dbReference>
<evidence type="ECO:0000256" key="5">
    <source>
        <dbReference type="ARBA" id="ARBA00023136"/>
    </source>
</evidence>
<sequence length="366" mass="40502">MSRLARYIALQSARGAVSLFLVAAFLVWLTQMLRIFDLVTAKGQDMLTLGGQAFLTTAPLALQIIYICVGIGMARAFRSLQLSRELHIIHISKRTRAIWSGVALFALAGAFVALLFANFIEPMAKRTATAWSAQIAVDLLGRTLTPKRFTEVSKGVVLYIGGRDKDGTIRNFFADDSRDPDFRRTYSAKTALIIASKQGFQISLSNGKFQIMPKDAKYSQVAFSRYDLSINDLIKDPKPQNPKDNRDTWQLVNAAIAAGEISPSLAKQLAQRMAEGVRVIGISMLIAALVAFPHARRRREIFPIELGVLALAFAERFLSNGATDWLPIWGYYLGPALMIGAAMLIFLWRLTGYRLLPAYKGKGARP</sequence>
<feature type="transmembrane region" description="Helical" evidence="6">
    <location>
        <begin position="301"/>
        <end position="318"/>
    </location>
</feature>
<feature type="transmembrane region" description="Helical" evidence="6">
    <location>
        <begin position="98"/>
        <end position="120"/>
    </location>
</feature>
<evidence type="ECO:0000256" key="6">
    <source>
        <dbReference type="SAM" id="Phobius"/>
    </source>
</evidence>
<keyword evidence="5 6" id="KW-0472">Membrane</keyword>
<evidence type="ECO:0000256" key="3">
    <source>
        <dbReference type="ARBA" id="ARBA00022692"/>
    </source>
</evidence>
<accession>A0A3B0TID1</accession>
<dbReference type="PANTHER" id="PTHR33529">
    <property type="entry name" value="SLR0882 PROTEIN-RELATED"/>
    <property type="match status" value="1"/>
</dbReference>
<protein>
    <recommendedName>
        <fullName evidence="8">Lipopolysaccharide export system permease protein LptF</fullName>
    </recommendedName>
</protein>
<name>A0A3B0TID1_9ZZZZ</name>
<comment type="subcellular location">
    <subcellularLocation>
        <location evidence="1">Cell membrane</location>
        <topology evidence="1">Multi-pass membrane protein</topology>
    </subcellularLocation>
</comment>
<evidence type="ECO:0000256" key="4">
    <source>
        <dbReference type="ARBA" id="ARBA00022989"/>
    </source>
</evidence>
<feature type="transmembrane region" description="Helical" evidence="6">
    <location>
        <begin position="53"/>
        <end position="77"/>
    </location>
</feature>
<gene>
    <name evidence="7" type="ORF">MNBD_ALPHA12-974</name>
</gene>
<keyword evidence="4 6" id="KW-1133">Transmembrane helix</keyword>
<reference evidence="7" key="1">
    <citation type="submission" date="2018-06" db="EMBL/GenBank/DDBJ databases">
        <authorList>
            <person name="Zhirakovskaya E."/>
        </authorList>
    </citation>
    <scope>NUCLEOTIDE SEQUENCE</scope>
</reference>
<evidence type="ECO:0000256" key="2">
    <source>
        <dbReference type="ARBA" id="ARBA00022475"/>
    </source>
</evidence>
<organism evidence="7">
    <name type="scientific">hydrothermal vent metagenome</name>
    <dbReference type="NCBI Taxonomy" id="652676"/>
    <lineage>
        <taxon>unclassified sequences</taxon>
        <taxon>metagenomes</taxon>
        <taxon>ecological metagenomes</taxon>
    </lineage>
</organism>
<proteinExistence type="predicted"/>
<dbReference type="GO" id="GO:0043190">
    <property type="term" value="C:ATP-binding cassette (ABC) transporter complex"/>
    <property type="evidence" value="ECO:0007669"/>
    <property type="project" value="TreeGrafter"/>
</dbReference>
<dbReference type="AlphaFoldDB" id="A0A3B0TID1"/>
<evidence type="ECO:0008006" key="8">
    <source>
        <dbReference type="Google" id="ProtNLM"/>
    </source>
</evidence>
<feature type="transmembrane region" description="Helical" evidence="6">
    <location>
        <begin position="12"/>
        <end position="33"/>
    </location>
</feature>
<evidence type="ECO:0000313" key="7">
    <source>
        <dbReference type="EMBL" id="VAW15913.1"/>
    </source>
</evidence>
<feature type="transmembrane region" description="Helical" evidence="6">
    <location>
        <begin position="276"/>
        <end position="294"/>
    </location>
</feature>
<keyword evidence="3 6" id="KW-0812">Transmembrane</keyword>
<dbReference type="InterPro" id="IPR005495">
    <property type="entry name" value="LptG/LptF_permease"/>
</dbReference>
<dbReference type="EMBL" id="UOEO01000040">
    <property type="protein sequence ID" value="VAW15913.1"/>
    <property type="molecule type" value="Genomic_DNA"/>
</dbReference>
<dbReference type="GO" id="GO:0015920">
    <property type="term" value="P:lipopolysaccharide transport"/>
    <property type="evidence" value="ECO:0007669"/>
    <property type="project" value="TreeGrafter"/>
</dbReference>
<dbReference type="PANTHER" id="PTHR33529:SF6">
    <property type="entry name" value="YJGP_YJGQ FAMILY PERMEASE"/>
    <property type="match status" value="1"/>
</dbReference>
<keyword evidence="2" id="KW-1003">Cell membrane</keyword>
<evidence type="ECO:0000256" key="1">
    <source>
        <dbReference type="ARBA" id="ARBA00004651"/>
    </source>
</evidence>
<feature type="transmembrane region" description="Helical" evidence="6">
    <location>
        <begin position="330"/>
        <end position="350"/>
    </location>
</feature>